<evidence type="ECO:0000313" key="5">
    <source>
        <dbReference type="Proteomes" id="UP001443914"/>
    </source>
</evidence>
<dbReference type="Pfam" id="PF24758">
    <property type="entry name" value="LRR_At5g56370"/>
    <property type="match status" value="1"/>
</dbReference>
<dbReference type="InterPro" id="IPR001810">
    <property type="entry name" value="F-box_dom"/>
</dbReference>
<accession>A0AAW1KD39</accession>
<dbReference type="InterPro" id="IPR032675">
    <property type="entry name" value="LRR_dom_sf"/>
</dbReference>
<evidence type="ECO:0000259" key="3">
    <source>
        <dbReference type="Pfam" id="PF24758"/>
    </source>
</evidence>
<dbReference type="PANTHER" id="PTHR31900:SF31">
    <property type="entry name" value="F-BOX_LRR-REPEAT PROTEIN 13-LIKE"/>
    <property type="match status" value="1"/>
</dbReference>
<dbReference type="AlphaFoldDB" id="A0AAW1KD39"/>
<organism evidence="4 5">
    <name type="scientific">Saponaria officinalis</name>
    <name type="common">Common soapwort</name>
    <name type="synonym">Lychnis saponaria</name>
    <dbReference type="NCBI Taxonomy" id="3572"/>
    <lineage>
        <taxon>Eukaryota</taxon>
        <taxon>Viridiplantae</taxon>
        <taxon>Streptophyta</taxon>
        <taxon>Embryophyta</taxon>
        <taxon>Tracheophyta</taxon>
        <taxon>Spermatophyta</taxon>
        <taxon>Magnoliopsida</taxon>
        <taxon>eudicotyledons</taxon>
        <taxon>Gunneridae</taxon>
        <taxon>Pentapetalae</taxon>
        <taxon>Caryophyllales</taxon>
        <taxon>Caryophyllaceae</taxon>
        <taxon>Caryophylleae</taxon>
        <taxon>Saponaria</taxon>
    </lineage>
</organism>
<dbReference type="PANTHER" id="PTHR31900">
    <property type="entry name" value="F-BOX/RNI SUPERFAMILY PROTEIN-RELATED"/>
    <property type="match status" value="1"/>
</dbReference>
<dbReference type="Proteomes" id="UP001443914">
    <property type="component" value="Unassembled WGS sequence"/>
</dbReference>
<evidence type="ECO:0000313" key="4">
    <source>
        <dbReference type="EMBL" id="KAK9715962.1"/>
    </source>
</evidence>
<evidence type="ECO:0000259" key="2">
    <source>
        <dbReference type="Pfam" id="PF00646"/>
    </source>
</evidence>
<dbReference type="InterPro" id="IPR055411">
    <property type="entry name" value="LRR_FXL15/At3g58940/PEG3-like"/>
</dbReference>
<reference evidence="4" key="1">
    <citation type="submission" date="2024-03" db="EMBL/GenBank/DDBJ databases">
        <title>WGS assembly of Saponaria officinalis var. Norfolk2.</title>
        <authorList>
            <person name="Jenkins J."/>
            <person name="Shu S."/>
            <person name="Grimwood J."/>
            <person name="Barry K."/>
            <person name="Goodstein D."/>
            <person name="Schmutz J."/>
            <person name="Leebens-Mack J."/>
            <person name="Osbourn A."/>
        </authorList>
    </citation>
    <scope>NUCLEOTIDE SEQUENCE [LARGE SCALE GENOMIC DNA]</scope>
    <source>
        <strain evidence="4">JIC</strain>
    </source>
</reference>
<comment type="caution">
    <text evidence="4">The sequence shown here is derived from an EMBL/GenBank/DDBJ whole genome shotgun (WGS) entry which is preliminary data.</text>
</comment>
<dbReference type="InterPro" id="IPR036047">
    <property type="entry name" value="F-box-like_dom_sf"/>
</dbReference>
<sequence length="494" mass="57143">MVCKSGMSKGRLMANTKGRRQRGEDRISSLPDDIRIQILSCLPLRSAILTESLSSRWRGLWTNITSINIETGTSWKYSDEFLNALDEIRSRIISPFIRRFSFELIHGVQDAFGPPSLYSWFQQICDRNVRELKLMWLYYQGDFNRCQFPCFIFRTQSLVSIELGSASYWVFPDECEPINLPNLKNLSIKICPSICDWLEKQINLCPSLEQLSLIYCMDYEYLPGQRFMCSNQNLRRLSIRLSTTFYGFNSFTKNYKVVINAPKIEYLAISAPKTWTFCFAQKPVVLREAKITCSETAGTLVISDELKKVKSKFYEDISNVRLLGLHIDSLDDVSAVFCNTTRLTLDMNLSHSIIIVLSLLELFPNLDVLTLKFNHIGFRGLPKLKKVRNIRRALKTIEIECYLSYKYECLGSSFLALIEYFLRNAIDLEHFKVNIGVMSRPLENVIVQHNESVELELCKLLYQCPTISKRCEFQFVGRYFTMSRKDGPKNHGNG</sequence>
<feature type="domain" description="F-box" evidence="2">
    <location>
        <begin position="27"/>
        <end position="63"/>
    </location>
</feature>
<keyword evidence="5" id="KW-1185">Reference proteome</keyword>
<evidence type="ECO:0008006" key="6">
    <source>
        <dbReference type="Google" id="ProtNLM"/>
    </source>
</evidence>
<dbReference type="Gene3D" id="1.20.1280.50">
    <property type="match status" value="1"/>
</dbReference>
<dbReference type="EMBL" id="JBDFQZ010000006">
    <property type="protein sequence ID" value="KAK9715962.1"/>
    <property type="molecule type" value="Genomic_DNA"/>
</dbReference>
<dbReference type="Pfam" id="PF00646">
    <property type="entry name" value="F-box"/>
    <property type="match status" value="1"/>
</dbReference>
<gene>
    <name evidence="4" type="ORF">RND81_06G201900</name>
</gene>
<feature type="domain" description="F-box/LRR-repeat protein 15/At3g58940/PEG3-like LRR" evidence="3">
    <location>
        <begin position="118"/>
        <end position="369"/>
    </location>
</feature>
<feature type="region of interest" description="Disordered" evidence="1">
    <location>
        <begin position="1"/>
        <end position="26"/>
    </location>
</feature>
<evidence type="ECO:0000256" key="1">
    <source>
        <dbReference type="SAM" id="MobiDB-lite"/>
    </source>
</evidence>
<protein>
    <recommendedName>
        <fullName evidence="6">F-box domain-containing protein</fullName>
    </recommendedName>
</protein>
<dbReference type="InterPro" id="IPR050232">
    <property type="entry name" value="FBL13/AtMIF1-like"/>
</dbReference>
<dbReference type="Gene3D" id="3.80.10.10">
    <property type="entry name" value="Ribonuclease Inhibitor"/>
    <property type="match status" value="1"/>
</dbReference>
<proteinExistence type="predicted"/>
<dbReference type="SUPFAM" id="SSF81383">
    <property type="entry name" value="F-box domain"/>
    <property type="match status" value="1"/>
</dbReference>
<name>A0AAW1KD39_SAPOF</name>
<dbReference type="SUPFAM" id="SSF52047">
    <property type="entry name" value="RNI-like"/>
    <property type="match status" value="1"/>
</dbReference>